<dbReference type="EMBL" id="BAAACF010000003">
    <property type="protein sequence ID" value="GAA0727513.1"/>
    <property type="molecule type" value="Genomic_DNA"/>
</dbReference>
<accession>A0ABN1J3B1</accession>
<comment type="caution">
    <text evidence="2">The sequence shown here is derived from an EMBL/GenBank/DDBJ whole genome shotgun (WGS) entry which is preliminary data.</text>
</comment>
<proteinExistence type="predicted"/>
<keyword evidence="1" id="KW-0472">Membrane</keyword>
<reference evidence="2 3" key="1">
    <citation type="journal article" date="2019" name="Int. J. Syst. Evol. Microbiol.">
        <title>The Global Catalogue of Microorganisms (GCM) 10K type strain sequencing project: providing services to taxonomists for standard genome sequencing and annotation.</title>
        <authorList>
            <consortium name="The Broad Institute Genomics Platform"/>
            <consortium name="The Broad Institute Genome Sequencing Center for Infectious Disease"/>
            <person name="Wu L."/>
            <person name="Ma J."/>
        </authorList>
    </citation>
    <scope>NUCLEOTIDE SEQUENCE [LARGE SCALE GENOMIC DNA]</scope>
    <source>
        <strain evidence="2 3">JCM 1405</strain>
    </source>
</reference>
<dbReference type="InterPro" id="IPR025373">
    <property type="entry name" value="DUF4363"/>
</dbReference>
<organism evidence="2 3">
    <name type="scientific">Clostridium malenominatum</name>
    <dbReference type="NCBI Taxonomy" id="1539"/>
    <lineage>
        <taxon>Bacteria</taxon>
        <taxon>Bacillati</taxon>
        <taxon>Bacillota</taxon>
        <taxon>Clostridia</taxon>
        <taxon>Eubacteriales</taxon>
        <taxon>Clostridiaceae</taxon>
        <taxon>Clostridium</taxon>
    </lineage>
</organism>
<keyword evidence="1" id="KW-0812">Transmembrane</keyword>
<sequence>MSKFIQKAIPIIILLVFIVVMLSGNYLKRPLSKEDNLPQAIQIVMKNVSENRWEEASKNTEALGHIWTRIIKRVQYSSERDEINALSTNIARLNGAILSRDKSSALIELSEAHEHWVNLGR</sequence>
<dbReference type="RefSeq" id="WP_343770187.1">
    <property type="nucleotide sequence ID" value="NZ_BAAACF010000003.1"/>
</dbReference>
<name>A0ABN1J3B1_9CLOT</name>
<dbReference type="Proteomes" id="UP001500339">
    <property type="component" value="Unassembled WGS sequence"/>
</dbReference>
<evidence type="ECO:0000256" key="1">
    <source>
        <dbReference type="SAM" id="Phobius"/>
    </source>
</evidence>
<feature type="transmembrane region" description="Helical" evidence="1">
    <location>
        <begin position="7"/>
        <end position="27"/>
    </location>
</feature>
<gene>
    <name evidence="2" type="ORF">GCM10008905_25180</name>
</gene>
<keyword evidence="1" id="KW-1133">Transmembrane helix</keyword>
<evidence type="ECO:0000313" key="2">
    <source>
        <dbReference type="EMBL" id="GAA0727513.1"/>
    </source>
</evidence>
<evidence type="ECO:0000313" key="3">
    <source>
        <dbReference type="Proteomes" id="UP001500339"/>
    </source>
</evidence>
<keyword evidence="3" id="KW-1185">Reference proteome</keyword>
<dbReference type="Pfam" id="PF14276">
    <property type="entry name" value="DUF4363"/>
    <property type="match status" value="1"/>
</dbReference>
<protein>
    <submittedName>
        <fullName evidence="2">DUF4363 family protein</fullName>
    </submittedName>
</protein>